<evidence type="ECO:0000313" key="2">
    <source>
        <dbReference type="Proteomes" id="UP001374584"/>
    </source>
</evidence>
<evidence type="ECO:0000313" key="1">
    <source>
        <dbReference type="EMBL" id="KAK7347080.1"/>
    </source>
</evidence>
<protein>
    <submittedName>
        <fullName evidence="1">Uncharacterized protein</fullName>
    </submittedName>
</protein>
<gene>
    <name evidence="1" type="ORF">VNO80_21607</name>
</gene>
<organism evidence="1 2">
    <name type="scientific">Phaseolus coccineus</name>
    <name type="common">Scarlet runner bean</name>
    <name type="synonym">Phaseolus multiflorus</name>
    <dbReference type="NCBI Taxonomy" id="3886"/>
    <lineage>
        <taxon>Eukaryota</taxon>
        <taxon>Viridiplantae</taxon>
        <taxon>Streptophyta</taxon>
        <taxon>Embryophyta</taxon>
        <taxon>Tracheophyta</taxon>
        <taxon>Spermatophyta</taxon>
        <taxon>Magnoliopsida</taxon>
        <taxon>eudicotyledons</taxon>
        <taxon>Gunneridae</taxon>
        <taxon>Pentapetalae</taxon>
        <taxon>rosids</taxon>
        <taxon>fabids</taxon>
        <taxon>Fabales</taxon>
        <taxon>Fabaceae</taxon>
        <taxon>Papilionoideae</taxon>
        <taxon>50 kb inversion clade</taxon>
        <taxon>NPAAA clade</taxon>
        <taxon>indigoferoid/millettioid clade</taxon>
        <taxon>Phaseoleae</taxon>
        <taxon>Phaseolus</taxon>
    </lineage>
</organism>
<keyword evidence="2" id="KW-1185">Reference proteome</keyword>
<dbReference type="Proteomes" id="UP001374584">
    <property type="component" value="Unassembled WGS sequence"/>
</dbReference>
<comment type="caution">
    <text evidence="1">The sequence shown here is derived from an EMBL/GenBank/DDBJ whole genome shotgun (WGS) entry which is preliminary data.</text>
</comment>
<reference evidence="1 2" key="1">
    <citation type="submission" date="2024-01" db="EMBL/GenBank/DDBJ databases">
        <title>The genomes of 5 underutilized Papilionoideae crops provide insights into root nodulation and disease resistanc.</title>
        <authorList>
            <person name="Jiang F."/>
        </authorList>
    </citation>
    <scope>NUCLEOTIDE SEQUENCE [LARGE SCALE GENOMIC DNA]</scope>
    <source>
        <strain evidence="1">JINMINGXINNONG_FW02</strain>
        <tissue evidence="1">Leaves</tissue>
    </source>
</reference>
<accession>A0AAN9M2R6</accession>
<dbReference type="EMBL" id="JAYMYR010000008">
    <property type="protein sequence ID" value="KAK7347080.1"/>
    <property type="molecule type" value="Genomic_DNA"/>
</dbReference>
<dbReference type="AlphaFoldDB" id="A0AAN9M2R6"/>
<proteinExistence type="predicted"/>
<name>A0AAN9M2R6_PHACN</name>
<sequence>MSLAPWRCPDVSRPLAMPACLSHPGDVRMCLAPWRCPHVSRTLAISGCVSPPGDARMSLAPWRCPHASRPGDVRVPLAPRRCPHVSRALAMSACLSRAGDIRMSRALAMTDDNRHAWLKVLHPTMLRPRSNLCPVADRFHGKHFRAPDIILHGPLARQGQYSHHTSVAH</sequence>